<dbReference type="Pfam" id="PF08321">
    <property type="entry name" value="PPP5"/>
    <property type="match status" value="1"/>
</dbReference>
<dbReference type="PRINTS" id="PR00114">
    <property type="entry name" value="STPHPHTASE"/>
</dbReference>
<reference evidence="15" key="1">
    <citation type="submission" date="2025-08" db="UniProtKB">
        <authorList>
            <consortium name="RefSeq"/>
        </authorList>
    </citation>
    <scope>IDENTIFICATION</scope>
</reference>
<keyword evidence="3 10" id="KW-0479">Metal-binding</keyword>
<dbReference type="InterPro" id="IPR029052">
    <property type="entry name" value="Metallo-depent_PP-like"/>
</dbReference>
<evidence type="ECO:0000256" key="11">
    <source>
        <dbReference type="RuleBase" id="RU004273"/>
    </source>
</evidence>
<evidence type="ECO:0000256" key="8">
    <source>
        <dbReference type="ARBA" id="ARBA00047761"/>
    </source>
</evidence>
<evidence type="ECO:0000256" key="4">
    <source>
        <dbReference type="ARBA" id="ARBA00022737"/>
    </source>
</evidence>
<dbReference type="InterPro" id="IPR006186">
    <property type="entry name" value="Ser/Thr-sp_prot-phosphatase"/>
</dbReference>
<organism evidence="14 15">
    <name type="scientific">Galendromus occidentalis</name>
    <name type="common">western predatory mite</name>
    <dbReference type="NCBI Taxonomy" id="34638"/>
    <lineage>
        <taxon>Eukaryota</taxon>
        <taxon>Metazoa</taxon>
        <taxon>Ecdysozoa</taxon>
        <taxon>Arthropoda</taxon>
        <taxon>Chelicerata</taxon>
        <taxon>Arachnida</taxon>
        <taxon>Acari</taxon>
        <taxon>Parasitiformes</taxon>
        <taxon>Mesostigmata</taxon>
        <taxon>Gamasina</taxon>
        <taxon>Phytoseioidea</taxon>
        <taxon>Phytoseiidae</taxon>
        <taxon>Typhlodrominae</taxon>
        <taxon>Galendromus</taxon>
    </lineage>
</organism>
<dbReference type="EC" id="3.1.3.16" evidence="10"/>
<dbReference type="PROSITE" id="PS50096">
    <property type="entry name" value="IQ"/>
    <property type="match status" value="1"/>
</dbReference>
<evidence type="ECO:0000313" key="14">
    <source>
        <dbReference type="Proteomes" id="UP000694867"/>
    </source>
</evidence>
<sequence length="673" mass="77132">MGCTGTKHLFMKKECKALQKKDVMGSAERAMKAALLIQRWYRRYLARQEIRKRCSWNIFQSLEYAGEQDQMKLQNFFHDLLTHLSNVKPSVAAAISNSPAASLRGLEPLPKDQLRLAAAEAELYRNTDPAEIFVEETYRGAELIPPFNTEHVNRLIQSFKERRTLHAKYVLTVIHEARHYLKHLPNISVASTAFAKQITVVGDLHGKLDDLLTVFYKNGLPSKDNPYVFNGDFVDRGIHSVEVLMLLLLCMLVWKDSVFLNRGNHEDFNVNLRYGFLKEIMYKYTRQAPKIIQATEDLYSWLPFATLIDNKIFVVHGGVSSTTDLKTIAAIDRHQFATVLQPPGQHSNYTYKEWRQVVDLLWSDPRSLNGCQPNNMRGGGSFFGPDVTEAFLKKYDLSLIIRSHECKVDGYEFTHNKKVLTMFSASNYYDVGSNRGAYVRLDGPTLNPHIVMYVSTAQTRKATIQQRSGLMEHSALRELKHHIFACQSLLKKEFLLIDPSNSGTVKISDWCNIMERTVGLKVTWRMLCPKIAQVDHQKGLVHYESTFDEYYMTNALAQNGPSFLESLYRNKEALETIFRIMDKDGSGLISMQEFQDACDLLGQHAEQPMSKDQIEQLAKSIDINKDGFIDFNEFLEAFRLADKTPSLEEKSPEQEDYATFDQNLDQDVEITRL</sequence>
<comment type="catalytic activity">
    <reaction evidence="9 10 11">
        <text>O-phospho-L-threonyl-[protein] + H2O = L-threonyl-[protein] + phosphate</text>
        <dbReference type="Rhea" id="RHEA:47004"/>
        <dbReference type="Rhea" id="RHEA-COMP:11060"/>
        <dbReference type="Rhea" id="RHEA-COMP:11605"/>
        <dbReference type="ChEBI" id="CHEBI:15377"/>
        <dbReference type="ChEBI" id="CHEBI:30013"/>
        <dbReference type="ChEBI" id="CHEBI:43474"/>
        <dbReference type="ChEBI" id="CHEBI:61977"/>
        <dbReference type="EC" id="3.1.3.16"/>
    </reaction>
</comment>
<keyword evidence="7 10" id="KW-0464">Manganese</keyword>
<feature type="domain" description="EF-hand" evidence="13">
    <location>
        <begin position="609"/>
        <end position="644"/>
    </location>
</feature>
<dbReference type="GO" id="GO:0005509">
    <property type="term" value="F:calcium ion binding"/>
    <property type="evidence" value="ECO:0007669"/>
    <property type="project" value="UniProtKB-UniRule"/>
</dbReference>
<evidence type="ECO:0000256" key="6">
    <source>
        <dbReference type="ARBA" id="ARBA00022837"/>
    </source>
</evidence>
<evidence type="ECO:0000256" key="7">
    <source>
        <dbReference type="ARBA" id="ARBA00023211"/>
    </source>
</evidence>
<keyword evidence="6" id="KW-0106">Calcium</keyword>
<dbReference type="Pfam" id="PF00149">
    <property type="entry name" value="Metallophos"/>
    <property type="match status" value="1"/>
</dbReference>
<dbReference type="Gene3D" id="3.60.21.10">
    <property type="match status" value="1"/>
</dbReference>
<dbReference type="InterPro" id="IPR002048">
    <property type="entry name" value="EF_hand_dom"/>
</dbReference>
<dbReference type="GO" id="GO:0004722">
    <property type="term" value="F:protein serine/threonine phosphatase activity"/>
    <property type="evidence" value="ECO:0007669"/>
    <property type="project" value="UniProtKB-EC"/>
</dbReference>
<dbReference type="GeneID" id="100903747"/>
<dbReference type="PIRSF" id="PIRSF000912">
    <property type="entry name" value="PPEF"/>
    <property type="match status" value="1"/>
</dbReference>
<gene>
    <name evidence="15" type="primary">LOC100903747</name>
</gene>
<dbReference type="InterPro" id="IPR000048">
    <property type="entry name" value="IQ_motif_EF-hand-BS"/>
</dbReference>
<dbReference type="InterPro" id="IPR013235">
    <property type="entry name" value="PPP_dom"/>
</dbReference>
<proteinExistence type="inferred from homology"/>
<evidence type="ECO:0000256" key="10">
    <source>
        <dbReference type="PIRNR" id="PIRNR000912"/>
    </source>
</evidence>
<protein>
    <recommendedName>
        <fullName evidence="10">Serine/threonine-protein phosphatase with EF-hands</fullName>
        <ecNumber evidence="10">3.1.3.16</ecNumber>
    </recommendedName>
</protein>
<dbReference type="CTD" id="40224"/>
<dbReference type="SMART" id="SM00054">
    <property type="entry name" value="EFh"/>
    <property type="match status" value="3"/>
</dbReference>
<evidence type="ECO:0000256" key="9">
    <source>
        <dbReference type="ARBA" id="ARBA00048336"/>
    </source>
</evidence>
<dbReference type="InterPro" id="IPR051134">
    <property type="entry name" value="PPP_phosphatase"/>
</dbReference>
<dbReference type="GO" id="GO:0050906">
    <property type="term" value="P:detection of stimulus involved in sensory perception"/>
    <property type="evidence" value="ECO:0007669"/>
    <property type="project" value="UniProtKB-UniRule"/>
</dbReference>
<dbReference type="AlphaFoldDB" id="A0AAJ7L5W2"/>
<feature type="region of interest" description="Disordered" evidence="12">
    <location>
        <begin position="645"/>
        <end position="666"/>
    </location>
</feature>
<comment type="similarity">
    <text evidence="2 10 11">Belongs to the PPP phosphatase family.</text>
</comment>
<keyword evidence="5 10" id="KW-0378">Hydrolase</keyword>
<dbReference type="InterPro" id="IPR011992">
    <property type="entry name" value="EF-hand-dom_pair"/>
</dbReference>
<feature type="compositionally biased region" description="Acidic residues" evidence="12">
    <location>
        <begin position="654"/>
        <end position="666"/>
    </location>
</feature>
<comment type="catalytic activity">
    <reaction evidence="8">
        <text>O-phospho-L-seryl-[protein] + H2O = L-seryl-[protein] + phosphate</text>
        <dbReference type="Rhea" id="RHEA:20629"/>
        <dbReference type="Rhea" id="RHEA-COMP:9863"/>
        <dbReference type="Rhea" id="RHEA-COMP:11604"/>
        <dbReference type="ChEBI" id="CHEBI:15377"/>
        <dbReference type="ChEBI" id="CHEBI:29999"/>
        <dbReference type="ChEBI" id="CHEBI:43474"/>
        <dbReference type="ChEBI" id="CHEBI:83421"/>
        <dbReference type="EC" id="3.1.3.16"/>
    </reaction>
</comment>
<dbReference type="SUPFAM" id="SSF47473">
    <property type="entry name" value="EF-hand"/>
    <property type="match status" value="1"/>
</dbReference>
<evidence type="ECO:0000256" key="12">
    <source>
        <dbReference type="SAM" id="MobiDB-lite"/>
    </source>
</evidence>
<dbReference type="PROSITE" id="PS00018">
    <property type="entry name" value="EF_HAND_1"/>
    <property type="match status" value="2"/>
</dbReference>
<dbReference type="CDD" id="cd23767">
    <property type="entry name" value="IQCD"/>
    <property type="match status" value="1"/>
</dbReference>
<name>A0AAJ7L5W2_9ACAR</name>
<dbReference type="GO" id="GO:0030145">
    <property type="term" value="F:manganese ion binding"/>
    <property type="evidence" value="ECO:0007669"/>
    <property type="project" value="UniProtKB-UniRule"/>
</dbReference>
<dbReference type="Proteomes" id="UP000694867">
    <property type="component" value="Unplaced"/>
</dbReference>
<evidence type="ECO:0000256" key="1">
    <source>
        <dbReference type="ARBA" id="ARBA00001936"/>
    </source>
</evidence>
<evidence type="ECO:0000256" key="3">
    <source>
        <dbReference type="ARBA" id="ARBA00022723"/>
    </source>
</evidence>
<feature type="domain" description="EF-hand" evidence="13">
    <location>
        <begin position="569"/>
        <end position="604"/>
    </location>
</feature>
<dbReference type="InterPro" id="IPR018247">
    <property type="entry name" value="EF_Hand_1_Ca_BS"/>
</dbReference>
<dbReference type="GO" id="GO:0005506">
    <property type="term" value="F:iron ion binding"/>
    <property type="evidence" value="ECO:0007669"/>
    <property type="project" value="UniProtKB-UniRule"/>
</dbReference>
<keyword evidence="14" id="KW-1185">Reference proteome</keyword>
<dbReference type="PANTHER" id="PTHR45668:SF3">
    <property type="entry name" value="SERINE_THREONINE-PROTEIN PHOSPHATASE RDGC"/>
    <property type="match status" value="1"/>
</dbReference>
<accession>A0AAJ7L5W2</accession>
<dbReference type="PANTHER" id="PTHR45668">
    <property type="entry name" value="SERINE/THREONINE-PROTEIN PHOSPHATASE 5-RELATED"/>
    <property type="match status" value="1"/>
</dbReference>
<dbReference type="PROSITE" id="PS00125">
    <property type="entry name" value="SER_THR_PHOSPHATASE"/>
    <property type="match status" value="1"/>
</dbReference>
<dbReference type="KEGG" id="goe:100903747"/>
<evidence type="ECO:0000259" key="13">
    <source>
        <dbReference type="PROSITE" id="PS50222"/>
    </source>
</evidence>
<dbReference type="RefSeq" id="XP_018495010.2">
    <property type="nucleotide sequence ID" value="XM_018639494.2"/>
</dbReference>
<dbReference type="SUPFAM" id="SSF56300">
    <property type="entry name" value="Metallo-dependent phosphatases"/>
    <property type="match status" value="1"/>
</dbReference>
<dbReference type="CDD" id="cd00051">
    <property type="entry name" value="EFh"/>
    <property type="match status" value="1"/>
</dbReference>
<dbReference type="SMART" id="SM00156">
    <property type="entry name" value="PP2Ac"/>
    <property type="match status" value="1"/>
</dbReference>
<evidence type="ECO:0000256" key="5">
    <source>
        <dbReference type="ARBA" id="ARBA00022801"/>
    </source>
</evidence>
<dbReference type="InterPro" id="IPR012008">
    <property type="entry name" value="Ser/Thr-Pase_EF-hand_contain"/>
</dbReference>
<dbReference type="Gene3D" id="1.10.238.10">
    <property type="entry name" value="EF-hand"/>
    <property type="match status" value="1"/>
</dbReference>
<comment type="cofactor">
    <cofactor evidence="1">
        <name>Mn(2+)</name>
        <dbReference type="ChEBI" id="CHEBI:29035"/>
    </cofactor>
</comment>
<dbReference type="Pfam" id="PF00612">
    <property type="entry name" value="IQ"/>
    <property type="match status" value="1"/>
</dbReference>
<dbReference type="InterPro" id="IPR004843">
    <property type="entry name" value="Calcineurin-like_PHP"/>
</dbReference>
<dbReference type="PROSITE" id="PS50222">
    <property type="entry name" value="EF_HAND_2"/>
    <property type="match status" value="2"/>
</dbReference>
<evidence type="ECO:0000313" key="15">
    <source>
        <dbReference type="RefSeq" id="XP_018495010.2"/>
    </source>
</evidence>
<dbReference type="Pfam" id="PF13499">
    <property type="entry name" value="EF-hand_7"/>
    <property type="match status" value="1"/>
</dbReference>
<evidence type="ECO:0000256" key="2">
    <source>
        <dbReference type="ARBA" id="ARBA00008294"/>
    </source>
</evidence>
<keyword evidence="4" id="KW-0677">Repeat</keyword>